<keyword evidence="1" id="KW-0732">Signal</keyword>
<evidence type="ECO:0000256" key="1">
    <source>
        <dbReference type="SAM" id="SignalP"/>
    </source>
</evidence>
<evidence type="ECO:0000259" key="2">
    <source>
        <dbReference type="Pfam" id="PF17127"/>
    </source>
</evidence>
<dbReference type="InterPro" id="IPR033395">
    <property type="entry name" value="DUF5106"/>
</dbReference>
<name>A0A9D2L586_9BACT</name>
<protein>
    <submittedName>
        <fullName evidence="3">DUF5106 domain-containing protein</fullName>
    </submittedName>
</protein>
<feature type="chain" id="PRO_5038867786" evidence="1">
    <location>
        <begin position="22"/>
        <end position="310"/>
    </location>
</feature>
<evidence type="ECO:0000313" key="3">
    <source>
        <dbReference type="EMBL" id="HJA99442.1"/>
    </source>
</evidence>
<dbReference type="InterPro" id="IPR036249">
    <property type="entry name" value="Thioredoxin-like_sf"/>
</dbReference>
<dbReference type="AlphaFoldDB" id="A0A9D2L586"/>
<dbReference type="PROSITE" id="PS51257">
    <property type="entry name" value="PROKAR_LIPOPROTEIN"/>
    <property type="match status" value="1"/>
</dbReference>
<dbReference type="Gene3D" id="3.40.30.10">
    <property type="entry name" value="Glutaredoxin"/>
    <property type="match status" value="1"/>
</dbReference>
<feature type="domain" description="DUF5106" evidence="2">
    <location>
        <begin position="35"/>
        <end position="168"/>
    </location>
</feature>
<dbReference type="EMBL" id="DWYR01000025">
    <property type="protein sequence ID" value="HJA99442.1"/>
    <property type="molecule type" value="Genomic_DNA"/>
</dbReference>
<dbReference type="Proteomes" id="UP000824259">
    <property type="component" value="Unassembled WGS sequence"/>
</dbReference>
<comment type="caution">
    <text evidence="3">The sequence shown here is derived from an EMBL/GenBank/DDBJ whole genome shotgun (WGS) entry which is preliminary data.</text>
</comment>
<feature type="signal peptide" evidence="1">
    <location>
        <begin position="1"/>
        <end position="21"/>
    </location>
</feature>
<gene>
    <name evidence="3" type="ORF">H9779_07595</name>
</gene>
<sequence length="310" mass="35003">MLRLFISVMILLATVACGSRATSTVGVVAASSEEALFSPSMPPDSLTPEQRIAYMRDHFWDNLDFSDTVWIVSTDTTHMLRAFHEYVRTFVTPADPSPLVVLMQKASQSKVALTYFAMLAERVLHDPSSPVYSDELYIPVLNALIESPLLDEWEKTVPRHDLQLAMQNRVGTPANDFRYTLATGRTGTLYGIRAEYTLVFFNNPDCAMCKTLIRQMTDSPVLSELIGQGRLKILALYPDEDLTAWRAHIPDIPSTWINGYDAGTQISRNNLYDLRAIPSLYLLDRNKRVLLKDVYDVGYVEWVLSNNSVK</sequence>
<dbReference type="SUPFAM" id="SSF52833">
    <property type="entry name" value="Thioredoxin-like"/>
    <property type="match status" value="1"/>
</dbReference>
<accession>A0A9D2L586</accession>
<reference evidence="3" key="1">
    <citation type="journal article" date="2021" name="PeerJ">
        <title>Extensive microbial diversity within the chicken gut microbiome revealed by metagenomics and culture.</title>
        <authorList>
            <person name="Gilroy R."/>
            <person name="Ravi A."/>
            <person name="Getino M."/>
            <person name="Pursley I."/>
            <person name="Horton D.L."/>
            <person name="Alikhan N.F."/>
            <person name="Baker D."/>
            <person name="Gharbi K."/>
            <person name="Hall N."/>
            <person name="Watson M."/>
            <person name="Adriaenssens E.M."/>
            <person name="Foster-Nyarko E."/>
            <person name="Jarju S."/>
            <person name="Secka A."/>
            <person name="Antonio M."/>
            <person name="Oren A."/>
            <person name="Chaudhuri R.R."/>
            <person name="La Ragione R."/>
            <person name="Hildebrand F."/>
            <person name="Pallen M.J."/>
        </authorList>
    </citation>
    <scope>NUCLEOTIDE SEQUENCE</scope>
    <source>
        <strain evidence="3">CHK169-11906</strain>
    </source>
</reference>
<organism evidence="3 4">
    <name type="scientific">Candidatus Alistipes avicola</name>
    <dbReference type="NCBI Taxonomy" id="2838432"/>
    <lineage>
        <taxon>Bacteria</taxon>
        <taxon>Pseudomonadati</taxon>
        <taxon>Bacteroidota</taxon>
        <taxon>Bacteroidia</taxon>
        <taxon>Bacteroidales</taxon>
        <taxon>Rikenellaceae</taxon>
        <taxon>Alistipes</taxon>
    </lineage>
</organism>
<dbReference type="Pfam" id="PF17127">
    <property type="entry name" value="DUF5106"/>
    <property type="match status" value="1"/>
</dbReference>
<proteinExistence type="predicted"/>
<reference evidence="3" key="2">
    <citation type="submission" date="2021-04" db="EMBL/GenBank/DDBJ databases">
        <authorList>
            <person name="Gilroy R."/>
        </authorList>
    </citation>
    <scope>NUCLEOTIDE SEQUENCE</scope>
    <source>
        <strain evidence="3">CHK169-11906</strain>
    </source>
</reference>
<evidence type="ECO:0000313" key="4">
    <source>
        <dbReference type="Proteomes" id="UP000824259"/>
    </source>
</evidence>